<reference evidence="1" key="1">
    <citation type="submission" date="2020-07" db="EMBL/GenBank/DDBJ databases">
        <title>Multicomponent nature underlies the extraordinary mechanical properties of spider dragline silk.</title>
        <authorList>
            <person name="Kono N."/>
            <person name="Nakamura H."/>
            <person name="Mori M."/>
            <person name="Yoshida Y."/>
            <person name="Ohtoshi R."/>
            <person name="Malay A.D."/>
            <person name="Moran D.A.P."/>
            <person name="Tomita M."/>
            <person name="Numata K."/>
            <person name="Arakawa K."/>
        </authorList>
    </citation>
    <scope>NUCLEOTIDE SEQUENCE</scope>
</reference>
<dbReference type="OrthoDB" id="8369679at2759"/>
<dbReference type="AlphaFoldDB" id="A0A8X6HQK5"/>
<evidence type="ECO:0000313" key="2">
    <source>
        <dbReference type="Proteomes" id="UP000887116"/>
    </source>
</evidence>
<name>A0A8X6HQK5_TRICU</name>
<keyword evidence="2" id="KW-1185">Reference proteome</keyword>
<dbReference type="EMBL" id="BMAO01022032">
    <property type="protein sequence ID" value="GFQ79247.1"/>
    <property type="molecule type" value="Genomic_DNA"/>
</dbReference>
<organism evidence="1 2">
    <name type="scientific">Trichonephila clavata</name>
    <name type="common">Joro spider</name>
    <name type="synonym">Nephila clavata</name>
    <dbReference type="NCBI Taxonomy" id="2740835"/>
    <lineage>
        <taxon>Eukaryota</taxon>
        <taxon>Metazoa</taxon>
        <taxon>Ecdysozoa</taxon>
        <taxon>Arthropoda</taxon>
        <taxon>Chelicerata</taxon>
        <taxon>Arachnida</taxon>
        <taxon>Araneae</taxon>
        <taxon>Araneomorphae</taxon>
        <taxon>Entelegynae</taxon>
        <taxon>Araneoidea</taxon>
        <taxon>Nephilidae</taxon>
        <taxon>Trichonephila</taxon>
    </lineage>
</organism>
<protein>
    <submittedName>
        <fullName evidence="1">Uncharacterized protein</fullName>
    </submittedName>
</protein>
<dbReference type="Proteomes" id="UP000887116">
    <property type="component" value="Unassembled WGS sequence"/>
</dbReference>
<sequence>MIFRAEIVCLNFTFLGDDECRHSMDCCFDSGVTKTTHVSSPVTIWSKKSSPSLWYRSRKVNALPKRWVLCKPVNIFETQREHNFR</sequence>
<comment type="caution">
    <text evidence="1">The sequence shown here is derived from an EMBL/GenBank/DDBJ whole genome shotgun (WGS) entry which is preliminary data.</text>
</comment>
<evidence type="ECO:0000313" key="1">
    <source>
        <dbReference type="EMBL" id="GFQ79247.1"/>
    </source>
</evidence>
<gene>
    <name evidence="1" type="ORF">TNCT_200281</name>
</gene>
<accession>A0A8X6HQK5</accession>
<proteinExistence type="predicted"/>